<dbReference type="SUPFAM" id="SSF54506">
    <property type="entry name" value="Diaminopimelate epimerase-like"/>
    <property type="match status" value="1"/>
</dbReference>
<dbReference type="PANTHER" id="PTHR13774:SF17">
    <property type="entry name" value="PHENAZINE BIOSYNTHESIS-LIKE DOMAIN-CONTAINING PROTEIN"/>
    <property type="match status" value="1"/>
</dbReference>
<dbReference type="PIRSF" id="PIRSF016184">
    <property type="entry name" value="PhzC_PhzF"/>
    <property type="match status" value="1"/>
</dbReference>
<proteinExistence type="inferred from homology"/>
<dbReference type="PANTHER" id="PTHR13774">
    <property type="entry name" value="PHENAZINE BIOSYNTHESIS PROTEIN"/>
    <property type="match status" value="1"/>
</dbReference>
<accession>A0A2N5N499</accession>
<comment type="similarity">
    <text evidence="1">Belongs to the PhzF family.</text>
</comment>
<dbReference type="GO" id="GO:0005737">
    <property type="term" value="C:cytoplasm"/>
    <property type="evidence" value="ECO:0007669"/>
    <property type="project" value="TreeGrafter"/>
</dbReference>
<dbReference type="NCBIfam" id="TIGR00654">
    <property type="entry name" value="PhzF_family"/>
    <property type="match status" value="1"/>
</dbReference>
<dbReference type="Gene3D" id="3.10.310.10">
    <property type="entry name" value="Diaminopimelate Epimerase, Chain A, domain 1"/>
    <property type="match status" value="2"/>
</dbReference>
<evidence type="ECO:0000313" key="5">
    <source>
        <dbReference type="Proteomes" id="UP000234789"/>
    </source>
</evidence>
<protein>
    <submittedName>
        <fullName evidence="4">Phenazine biosynthesis protein PhzF like</fullName>
    </submittedName>
</protein>
<keyword evidence="5" id="KW-1185">Reference proteome</keyword>
<evidence type="ECO:0000256" key="2">
    <source>
        <dbReference type="ARBA" id="ARBA00023235"/>
    </source>
</evidence>
<organism evidence="4 5">
    <name type="scientific">Paenibacillus pasadenensis</name>
    <dbReference type="NCBI Taxonomy" id="217090"/>
    <lineage>
        <taxon>Bacteria</taxon>
        <taxon>Bacillati</taxon>
        <taxon>Bacillota</taxon>
        <taxon>Bacilli</taxon>
        <taxon>Bacillales</taxon>
        <taxon>Paenibacillaceae</taxon>
        <taxon>Paenibacillus</taxon>
    </lineage>
</organism>
<evidence type="ECO:0000256" key="3">
    <source>
        <dbReference type="PIRSR" id="PIRSR016184-1"/>
    </source>
</evidence>
<dbReference type="Proteomes" id="UP000234789">
    <property type="component" value="Unassembled WGS sequence"/>
</dbReference>
<name>A0A2N5N499_9BACL</name>
<keyword evidence="2" id="KW-0413">Isomerase</keyword>
<dbReference type="Pfam" id="PF02567">
    <property type="entry name" value="PhzC-PhzF"/>
    <property type="match status" value="1"/>
</dbReference>
<evidence type="ECO:0000256" key="1">
    <source>
        <dbReference type="ARBA" id="ARBA00008270"/>
    </source>
</evidence>
<evidence type="ECO:0000313" key="4">
    <source>
        <dbReference type="EMBL" id="PLT45175.1"/>
    </source>
</evidence>
<feature type="active site" evidence="3">
    <location>
        <position position="81"/>
    </location>
</feature>
<comment type="caution">
    <text evidence="4">The sequence shown here is derived from an EMBL/GenBank/DDBJ whole genome shotgun (WGS) entry which is preliminary data.</text>
</comment>
<gene>
    <name evidence="4" type="ORF">B8V81_3606</name>
</gene>
<dbReference type="GO" id="GO:0016853">
    <property type="term" value="F:isomerase activity"/>
    <property type="evidence" value="ECO:0007669"/>
    <property type="project" value="UniProtKB-KW"/>
</dbReference>
<reference evidence="4 5" key="1">
    <citation type="submission" date="2017-05" db="EMBL/GenBank/DDBJ databases">
        <title>Functional genome analysis of Paenibacillus pasadenensis strain R16: insights on endophytic life style and antifungal activity.</title>
        <authorList>
            <person name="Passera A."/>
            <person name="Marcolungo L."/>
            <person name="Casati P."/>
            <person name="Brasca M."/>
            <person name="Quaglino F."/>
            <person name="Delledonne M."/>
        </authorList>
    </citation>
    <scope>NUCLEOTIDE SEQUENCE [LARGE SCALE GENOMIC DNA]</scope>
    <source>
        <strain evidence="4 5">R16</strain>
    </source>
</reference>
<dbReference type="AlphaFoldDB" id="A0A2N5N499"/>
<sequence>MFEVRFYRKQVFFYESSLLLQPPCYNAGKRRDVMIAETAFLHYDAFADEPGKGNPGGVVLQAEALTDEQMLDLAARVGFNETCFVLPSERADFRIRYFTPGHEMDLCGHGTMACLAALAAAGRLDGLDTLTVETLAGVLPIRVERDAGSGRPSFVMRQAAPQFRPFGGSRAELADAIGLAEQDLHPDLPIVYGSTGIWTLCVPVRGLAACARMRPDNRRFPELLAELPRASLHPFCLETVHADARLHARHFSSPYSGTVEDPVTGTASGVLGAYWDRCIAAAPPEGLRLTVEQGREVGRDGKVHVRVVPRGGEREVEIRGSAVFVREWSLPAL</sequence>
<dbReference type="EMBL" id="NFEZ01000004">
    <property type="protein sequence ID" value="PLT45175.1"/>
    <property type="molecule type" value="Genomic_DNA"/>
</dbReference>
<dbReference type="InterPro" id="IPR003719">
    <property type="entry name" value="Phenazine_PhzF-like"/>
</dbReference>